<dbReference type="InterPro" id="IPR001624">
    <property type="entry name" value="FliE"/>
</dbReference>
<evidence type="ECO:0000256" key="1">
    <source>
        <dbReference type="ARBA" id="ARBA00004117"/>
    </source>
</evidence>
<protein>
    <recommendedName>
        <fullName evidence="4 5">Flagellar hook-basal body complex protein FliE</fullName>
    </recommendedName>
</protein>
<evidence type="ECO:0000256" key="2">
    <source>
        <dbReference type="ARBA" id="ARBA00009272"/>
    </source>
</evidence>
<dbReference type="PRINTS" id="PR01006">
    <property type="entry name" value="FLGHOOKFLIE"/>
</dbReference>
<organism evidence="6 7">
    <name type="scientific">Fodinibius halophilus</name>
    <dbReference type="NCBI Taxonomy" id="1736908"/>
    <lineage>
        <taxon>Bacteria</taxon>
        <taxon>Pseudomonadati</taxon>
        <taxon>Balneolota</taxon>
        <taxon>Balneolia</taxon>
        <taxon>Balneolales</taxon>
        <taxon>Balneolaceae</taxon>
        <taxon>Fodinibius</taxon>
    </lineage>
</organism>
<comment type="subcellular location">
    <subcellularLocation>
        <location evidence="1 4">Bacterial flagellum basal body</location>
    </subcellularLocation>
</comment>
<dbReference type="Proteomes" id="UP000479132">
    <property type="component" value="Unassembled WGS sequence"/>
</dbReference>
<dbReference type="AlphaFoldDB" id="A0A6M1T2F0"/>
<reference evidence="6 7" key="1">
    <citation type="submission" date="2020-02" db="EMBL/GenBank/DDBJ databases">
        <title>Aliifodinibius halophilus 2W32, complete genome.</title>
        <authorList>
            <person name="Li Y."/>
            <person name="Wu S."/>
        </authorList>
    </citation>
    <scope>NUCLEOTIDE SEQUENCE [LARGE SCALE GENOMIC DNA]</scope>
    <source>
        <strain evidence="6 7">2W32</strain>
    </source>
</reference>
<dbReference type="RefSeq" id="WP_165266131.1">
    <property type="nucleotide sequence ID" value="NZ_JAALLS010000003.1"/>
</dbReference>
<evidence type="ECO:0000313" key="6">
    <source>
        <dbReference type="EMBL" id="NGP87405.1"/>
    </source>
</evidence>
<dbReference type="EMBL" id="JAALLS010000003">
    <property type="protein sequence ID" value="NGP87405.1"/>
    <property type="molecule type" value="Genomic_DNA"/>
</dbReference>
<dbReference type="NCBIfam" id="TIGR00205">
    <property type="entry name" value="fliE"/>
    <property type="match status" value="1"/>
</dbReference>
<dbReference type="GO" id="GO:0009425">
    <property type="term" value="C:bacterial-type flagellum basal body"/>
    <property type="evidence" value="ECO:0007669"/>
    <property type="project" value="UniProtKB-SubCell"/>
</dbReference>
<dbReference type="PANTHER" id="PTHR34653:SF1">
    <property type="entry name" value="FLAGELLAR HOOK-BASAL BODY COMPLEX PROTEIN FLIE"/>
    <property type="match status" value="1"/>
</dbReference>
<evidence type="ECO:0000256" key="4">
    <source>
        <dbReference type="HAMAP-Rule" id="MF_00724"/>
    </source>
</evidence>
<keyword evidence="7" id="KW-1185">Reference proteome</keyword>
<dbReference type="GO" id="GO:0005198">
    <property type="term" value="F:structural molecule activity"/>
    <property type="evidence" value="ECO:0007669"/>
    <property type="project" value="UniProtKB-UniRule"/>
</dbReference>
<dbReference type="GO" id="GO:0071973">
    <property type="term" value="P:bacterial-type flagellum-dependent cell motility"/>
    <property type="evidence" value="ECO:0007669"/>
    <property type="project" value="InterPro"/>
</dbReference>
<keyword evidence="6" id="KW-0282">Flagellum</keyword>
<evidence type="ECO:0000313" key="7">
    <source>
        <dbReference type="Proteomes" id="UP000479132"/>
    </source>
</evidence>
<evidence type="ECO:0000256" key="3">
    <source>
        <dbReference type="ARBA" id="ARBA00023143"/>
    </source>
</evidence>
<dbReference type="HAMAP" id="MF_00724">
    <property type="entry name" value="FliE"/>
    <property type="match status" value="1"/>
</dbReference>
<keyword evidence="6" id="KW-0966">Cell projection</keyword>
<keyword evidence="3 4" id="KW-0975">Bacterial flagellum</keyword>
<dbReference type="Pfam" id="PF02049">
    <property type="entry name" value="FliE"/>
    <property type="match status" value="1"/>
</dbReference>
<keyword evidence="6" id="KW-0969">Cilium</keyword>
<comment type="caution">
    <text evidence="6">The sequence shown here is derived from an EMBL/GenBank/DDBJ whole genome shotgun (WGS) entry which is preliminary data.</text>
</comment>
<dbReference type="PANTHER" id="PTHR34653">
    <property type="match status" value="1"/>
</dbReference>
<evidence type="ECO:0000256" key="5">
    <source>
        <dbReference type="NCBIfam" id="TIGR00205"/>
    </source>
</evidence>
<sequence>MIEGIQASEIIKQANEIELSPERQEIQTEKGDKASFANVLTDAINSVDETMKTSDKEVQKFISGESDNVHDVMISMQRAKLSFDLMVEVRNKAVETYQEVSRMQI</sequence>
<proteinExistence type="inferred from homology"/>
<name>A0A6M1T2F0_9BACT</name>
<gene>
    <name evidence="4 6" type="primary">fliE</name>
    <name evidence="6" type="ORF">G3569_03480</name>
</gene>
<accession>A0A6M1T2F0</accession>
<comment type="similarity">
    <text evidence="2 4">Belongs to the FliE family.</text>
</comment>
<dbReference type="GO" id="GO:0003774">
    <property type="term" value="F:cytoskeletal motor activity"/>
    <property type="evidence" value="ECO:0007669"/>
    <property type="project" value="InterPro"/>
</dbReference>